<dbReference type="Pfam" id="PF01796">
    <property type="entry name" value="OB_ChsH2_C"/>
    <property type="match status" value="1"/>
</dbReference>
<protein>
    <submittedName>
        <fullName evidence="3">3-hydroxybutyryl-CoA epimerase</fullName>
    </submittedName>
</protein>
<dbReference type="GeneID" id="76207111"/>
<dbReference type="EMBL" id="AP026830">
    <property type="protein sequence ID" value="BDR92469.1"/>
    <property type="molecule type" value="Genomic_DNA"/>
</dbReference>
<reference evidence="4" key="1">
    <citation type="submission" date="2022-09" db="EMBL/GenBank/DDBJ databases">
        <title>Complete genome sequence of Vulcanisaeta souniana.</title>
        <authorList>
            <person name="Kato S."/>
            <person name="Itoh T."/>
            <person name="Ohkuma M."/>
        </authorList>
    </citation>
    <scope>NUCLEOTIDE SEQUENCE [LARGE SCALE GENOMIC DNA]</scope>
    <source>
        <strain evidence="4">JCM 11219</strain>
    </source>
</reference>
<proteinExistence type="predicted"/>
<organism evidence="3 4">
    <name type="scientific">Vulcanisaeta souniana JCM 11219</name>
    <dbReference type="NCBI Taxonomy" id="1293586"/>
    <lineage>
        <taxon>Archaea</taxon>
        <taxon>Thermoproteota</taxon>
        <taxon>Thermoprotei</taxon>
        <taxon>Thermoproteales</taxon>
        <taxon>Thermoproteaceae</taxon>
        <taxon>Vulcanisaeta</taxon>
    </lineage>
</organism>
<feature type="domain" description="ChsH2 C-terminal OB-fold" evidence="1">
    <location>
        <begin position="100"/>
        <end position="162"/>
    </location>
</feature>
<dbReference type="PANTHER" id="PTHR34075">
    <property type="entry name" value="BLR3430 PROTEIN"/>
    <property type="match status" value="1"/>
</dbReference>
<sequence length="181" mass="21410">MVMSLEARYEEFWRQSIKQLNEVVKATGLPIAPDEKGQYSLWYDVREMRLRFSISVERIKRFFEGLREGKVYTTRCKRCGRYYFPPQADCPYCKASDMDWVEVSGEGELLTYTIINTKPLTYSHYPDYVVAIARMREGFNVLAWLRVDDSRKVRVGMKVKLQVVKREPEGYLTYEFIPAEQ</sequence>
<feature type="domain" description="ChsH2 rubredoxin-like zinc ribbon" evidence="2">
    <location>
        <begin position="63"/>
        <end position="98"/>
    </location>
</feature>
<dbReference type="InterPro" id="IPR052513">
    <property type="entry name" value="Thioester_dehydratase-like"/>
</dbReference>
<evidence type="ECO:0000259" key="2">
    <source>
        <dbReference type="Pfam" id="PF12172"/>
    </source>
</evidence>
<dbReference type="InterPro" id="IPR022002">
    <property type="entry name" value="ChsH2_Znr"/>
</dbReference>
<dbReference type="RefSeq" id="WP_229709773.1">
    <property type="nucleotide sequence ID" value="NZ_AP026830.1"/>
</dbReference>
<evidence type="ECO:0000259" key="1">
    <source>
        <dbReference type="Pfam" id="PF01796"/>
    </source>
</evidence>
<dbReference type="Gene3D" id="6.10.30.10">
    <property type="match status" value="1"/>
</dbReference>
<keyword evidence="4" id="KW-1185">Reference proteome</keyword>
<dbReference type="Proteomes" id="UP001060771">
    <property type="component" value="Chromosome"/>
</dbReference>
<evidence type="ECO:0000313" key="4">
    <source>
        <dbReference type="Proteomes" id="UP001060771"/>
    </source>
</evidence>
<dbReference type="SUPFAM" id="SSF50249">
    <property type="entry name" value="Nucleic acid-binding proteins"/>
    <property type="match status" value="1"/>
</dbReference>
<dbReference type="InterPro" id="IPR012340">
    <property type="entry name" value="NA-bd_OB-fold"/>
</dbReference>
<evidence type="ECO:0000313" key="3">
    <source>
        <dbReference type="EMBL" id="BDR92469.1"/>
    </source>
</evidence>
<gene>
    <name evidence="3" type="ORF">Vsou_15620</name>
</gene>
<name>A0ABM8BN77_9CREN</name>
<dbReference type="Pfam" id="PF12172">
    <property type="entry name" value="zf-ChsH2"/>
    <property type="match status" value="1"/>
</dbReference>
<dbReference type="InterPro" id="IPR002878">
    <property type="entry name" value="ChsH2_C"/>
</dbReference>
<accession>A0ABM8BN77</accession>
<dbReference type="PANTHER" id="PTHR34075:SF6">
    <property type="entry name" value="DNA-BINDING PROTEIN"/>
    <property type="match status" value="1"/>
</dbReference>